<evidence type="ECO:0000313" key="2">
    <source>
        <dbReference type="EMBL" id="AYG01132.1"/>
    </source>
</evidence>
<dbReference type="KEGG" id="lact:D7I46_08515"/>
<gene>
    <name evidence="2" type="ORF">D7I46_08515</name>
</gene>
<feature type="domain" description="AAA" evidence="1">
    <location>
        <begin position="1"/>
        <end position="174"/>
    </location>
</feature>
<dbReference type="Gene3D" id="3.40.50.300">
    <property type="entry name" value="P-loop containing nucleotide triphosphate hydrolases"/>
    <property type="match status" value="1"/>
</dbReference>
<dbReference type="PANTHER" id="PTHR13696">
    <property type="entry name" value="P-LOOP CONTAINING NUCLEOSIDE TRIPHOSPHATE HYDROLASE"/>
    <property type="match status" value="1"/>
</dbReference>
<keyword evidence="3" id="KW-1185">Reference proteome</keyword>
<dbReference type="OrthoDB" id="9791162at2"/>
<dbReference type="Pfam" id="PF13614">
    <property type="entry name" value="AAA_31"/>
    <property type="match status" value="1"/>
</dbReference>
<evidence type="ECO:0000259" key="1">
    <source>
        <dbReference type="Pfam" id="PF13614"/>
    </source>
</evidence>
<proteinExistence type="predicted"/>
<dbReference type="InterPro" id="IPR027417">
    <property type="entry name" value="P-loop_NTPase"/>
</dbReference>
<dbReference type="SUPFAM" id="SSF52540">
    <property type="entry name" value="P-loop containing nucleoside triphosphate hydrolases"/>
    <property type="match status" value="1"/>
</dbReference>
<dbReference type="AlphaFoldDB" id="A0A387BG61"/>
<dbReference type="PANTHER" id="PTHR13696:SF99">
    <property type="entry name" value="COBYRINIC ACID AC-DIAMIDE SYNTHASE"/>
    <property type="match status" value="1"/>
</dbReference>
<dbReference type="CDD" id="cd02042">
    <property type="entry name" value="ParAB_family"/>
    <property type="match status" value="1"/>
</dbReference>
<dbReference type="RefSeq" id="WP_120772512.1">
    <property type="nucleotide sequence ID" value="NZ_CP032627.1"/>
</dbReference>
<organism evidence="2 3">
    <name type="scientific">Lactococcus allomyrinae</name>
    <dbReference type="NCBI Taxonomy" id="2419773"/>
    <lineage>
        <taxon>Bacteria</taxon>
        <taxon>Bacillati</taxon>
        <taxon>Bacillota</taxon>
        <taxon>Bacilli</taxon>
        <taxon>Lactobacillales</taxon>
        <taxon>Streptococcaceae</taxon>
        <taxon>Lactococcus</taxon>
    </lineage>
</organism>
<dbReference type="InterPro" id="IPR025669">
    <property type="entry name" value="AAA_dom"/>
</dbReference>
<name>A0A387BG61_9LACT</name>
<reference evidence="2 3" key="1">
    <citation type="submission" date="2018-09" db="EMBL/GenBank/DDBJ databases">
        <title>Genome sequencing of strain 1JSPR-7.</title>
        <authorList>
            <person name="Heo J."/>
            <person name="Kim S.-J."/>
            <person name="Kwon S.-W."/>
        </authorList>
    </citation>
    <scope>NUCLEOTIDE SEQUENCE [LARGE SCALE GENOMIC DNA]</scope>
    <source>
        <strain evidence="2 3">1JSPR-7</strain>
    </source>
</reference>
<evidence type="ECO:0000313" key="3">
    <source>
        <dbReference type="Proteomes" id="UP000269374"/>
    </source>
</evidence>
<dbReference type="InterPro" id="IPR050678">
    <property type="entry name" value="DNA_Partitioning_ATPase"/>
</dbReference>
<protein>
    <submittedName>
        <fullName evidence="2">ParA family protein</fullName>
    </submittedName>
</protein>
<accession>A0A387BG61</accession>
<dbReference type="Proteomes" id="UP000269374">
    <property type="component" value="Chromosome"/>
</dbReference>
<dbReference type="EMBL" id="CP032627">
    <property type="protein sequence ID" value="AYG01132.1"/>
    <property type="molecule type" value="Genomic_DNA"/>
</dbReference>
<sequence length="252" mass="28872">MKIMTITIHKGGDGKTTFTLTFASYLRQNSRVLVIDKDKSRNLTNLCIGLQEVPDEQSILGIYNNLEVQPIQIKENLDLIAGSSKTKALKKELVGRRKREEIFVRWIARNYEWLNEHYDYLLIDTENAQDELIENSVIASDMVLGIARPGDNSIIAINGLQNYVNEINQDYETQVKLRLIGNEIVPGETASKDFIETMQSNRYREQYLGYIKHSTAMNHSVPLFDRKIRSDQKAFAADVKVLCHHLKDALDN</sequence>